<evidence type="ECO:0000256" key="1">
    <source>
        <dbReference type="SAM" id="SignalP"/>
    </source>
</evidence>
<name>A0A5N5SVS7_9CRUS</name>
<dbReference type="Proteomes" id="UP000326759">
    <property type="component" value="Unassembled WGS sequence"/>
</dbReference>
<accession>A0A5N5SVS7</accession>
<evidence type="ECO:0000313" key="2">
    <source>
        <dbReference type="EMBL" id="KAB7498097.1"/>
    </source>
</evidence>
<comment type="caution">
    <text evidence="2">The sequence shown here is derived from an EMBL/GenBank/DDBJ whole genome shotgun (WGS) entry which is preliminary data.</text>
</comment>
<dbReference type="OrthoDB" id="6332063at2759"/>
<keyword evidence="3" id="KW-1185">Reference proteome</keyword>
<sequence length="112" mass="12351">MKSFVICMFLIANFGLIFGQSSNFHPEDKCSRTGGHCVRQDECAVEFAYTDENYCPLQSSQGAICCTQIPDSWTDCQKRGGECSDESMCGGIRKDKGGHCPEGKVCCRNKMS</sequence>
<evidence type="ECO:0000313" key="3">
    <source>
        <dbReference type="Proteomes" id="UP000326759"/>
    </source>
</evidence>
<dbReference type="EMBL" id="SEYY01019613">
    <property type="protein sequence ID" value="KAB7498097.1"/>
    <property type="molecule type" value="Genomic_DNA"/>
</dbReference>
<feature type="chain" id="PRO_5024392540" evidence="1">
    <location>
        <begin position="20"/>
        <end position="112"/>
    </location>
</feature>
<keyword evidence="1" id="KW-0732">Signal</keyword>
<proteinExistence type="predicted"/>
<reference evidence="2 3" key="1">
    <citation type="journal article" date="2019" name="PLoS Biol.">
        <title>Sex chromosomes control vertical transmission of feminizing Wolbachia symbionts in an isopod.</title>
        <authorList>
            <person name="Becking T."/>
            <person name="Chebbi M.A."/>
            <person name="Giraud I."/>
            <person name="Moumen B."/>
            <person name="Laverre T."/>
            <person name="Caubet Y."/>
            <person name="Peccoud J."/>
            <person name="Gilbert C."/>
            <person name="Cordaux R."/>
        </authorList>
    </citation>
    <scope>NUCLEOTIDE SEQUENCE [LARGE SCALE GENOMIC DNA]</scope>
    <source>
        <strain evidence="2">ANa2</strain>
        <tissue evidence="2">Whole body excluding digestive tract and cuticle</tissue>
    </source>
</reference>
<organism evidence="2 3">
    <name type="scientific">Armadillidium nasatum</name>
    <dbReference type="NCBI Taxonomy" id="96803"/>
    <lineage>
        <taxon>Eukaryota</taxon>
        <taxon>Metazoa</taxon>
        <taxon>Ecdysozoa</taxon>
        <taxon>Arthropoda</taxon>
        <taxon>Crustacea</taxon>
        <taxon>Multicrustacea</taxon>
        <taxon>Malacostraca</taxon>
        <taxon>Eumalacostraca</taxon>
        <taxon>Peracarida</taxon>
        <taxon>Isopoda</taxon>
        <taxon>Oniscidea</taxon>
        <taxon>Crinocheta</taxon>
        <taxon>Armadillidiidae</taxon>
        <taxon>Armadillidium</taxon>
    </lineage>
</organism>
<dbReference type="AlphaFoldDB" id="A0A5N5SVS7"/>
<feature type="signal peptide" evidence="1">
    <location>
        <begin position="1"/>
        <end position="19"/>
    </location>
</feature>
<gene>
    <name evidence="2" type="ORF">Anas_06546</name>
</gene>
<protein>
    <submittedName>
        <fullName evidence="2">Uncharacterized protein</fullName>
    </submittedName>
</protein>